<dbReference type="EMBL" id="JAIFTL010000136">
    <property type="protein sequence ID" value="KAG9322650.1"/>
    <property type="molecule type" value="Genomic_DNA"/>
</dbReference>
<evidence type="ECO:0000256" key="13">
    <source>
        <dbReference type="ARBA" id="ARBA00032283"/>
    </source>
</evidence>
<evidence type="ECO:0000256" key="7">
    <source>
        <dbReference type="ARBA" id="ARBA00022873"/>
    </source>
</evidence>
<dbReference type="InterPro" id="IPR012776">
    <property type="entry name" value="Trimethyllysine_dOase"/>
</dbReference>
<dbReference type="Pfam" id="PF02668">
    <property type="entry name" value="TauD"/>
    <property type="match status" value="1"/>
</dbReference>
<dbReference type="Gene3D" id="3.60.130.10">
    <property type="entry name" value="Clavaminate synthase-like"/>
    <property type="match status" value="1"/>
</dbReference>
<evidence type="ECO:0000256" key="4">
    <source>
        <dbReference type="ARBA" id="ARBA00008654"/>
    </source>
</evidence>
<evidence type="ECO:0000256" key="3">
    <source>
        <dbReference type="ARBA" id="ARBA00005022"/>
    </source>
</evidence>
<gene>
    <name evidence="18" type="ORF">KVV02_002379</name>
</gene>
<proteinExistence type="inferred from homology"/>
<dbReference type="Proteomes" id="UP000717515">
    <property type="component" value="Unassembled WGS sequence"/>
</dbReference>
<reference evidence="18" key="1">
    <citation type="submission" date="2021-07" db="EMBL/GenBank/DDBJ databases">
        <title>Draft genome of Mortierella alpina, strain LL118, isolated from an aspen leaf litter sample.</title>
        <authorList>
            <person name="Yang S."/>
            <person name="Vinatzer B.A."/>
        </authorList>
    </citation>
    <scope>NUCLEOTIDE SEQUENCE</scope>
    <source>
        <strain evidence="18">LL118</strain>
    </source>
</reference>
<evidence type="ECO:0000256" key="2">
    <source>
        <dbReference type="ARBA" id="ARBA00001961"/>
    </source>
</evidence>
<comment type="function">
    <text evidence="14">Converts trimethyllysine (TML) into hydroxytrimethyllysine (HTML).</text>
</comment>
<protein>
    <recommendedName>
        <fullName evidence="5">trimethyllysine dioxygenase</fullName>
        <ecNumber evidence="5">1.14.11.8</ecNumber>
    </recommendedName>
    <alternativeName>
        <fullName evidence="12">Epsilon-trimethyllysine 2-oxoglutarate dioxygenase</fullName>
    </alternativeName>
    <alternativeName>
        <fullName evidence="11">TML hydroxylase</fullName>
    </alternativeName>
    <alternativeName>
        <fullName evidence="13">TML-alpha-ketoglutarate dioxygenase</fullName>
    </alternativeName>
</protein>
<evidence type="ECO:0000256" key="11">
    <source>
        <dbReference type="ARBA" id="ARBA00030363"/>
    </source>
</evidence>
<dbReference type="FunFam" id="3.60.130.10:FF:000001">
    <property type="entry name" value="Trimethyllysine dioxygenase, mitochondrial"/>
    <property type="match status" value="1"/>
</dbReference>
<keyword evidence="7" id="KW-0124">Carnitine biosynthesis</keyword>
<keyword evidence="6" id="KW-0479">Metal-binding</keyword>
<dbReference type="PANTHER" id="PTHR10696">
    <property type="entry name" value="GAMMA-BUTYROBETAINE HYDROXYLASE-RELATED"/>
    <property type="match status" value="1"/>
</dbReference>
<comment type="pathway">
    <text evidence="3">Amine and polyamine biosynthesis; carnitine biosynthesis.</text>
</comment>
<keyword evidence="9" id="KW-0560">Oxidoreductase</keyword>
<dbReference type="GO" id="GO:0045329">
    <property type="term" value="P:carnitine biosynthetic process"/>
    <property type="evidence" value="ECO:0007669"/>
    <property type="project" value="UniProtKB-KW"/>
</dbReference>
<evidence type="ECO:0000313" key="19">
    <source>
        <dbReference type="Proteomes" id="UP000717515"/>
    </source>
</evidence>
<evidence type="ECO:0000256" key="5">
    <source>
        <dbReference type="ARBA" id="ARBA00012267"/>
    </source>
</evidence>
<accession>A0A9P8A4G6</accession>
<dbReference type="InterPro" id="IPR042098">
    <property type="entry name" value="TauD-like_sf"/>
</dbReference>
<dbReference type="InterPro" id="IPR038492">
    <property type="entry name" value="GBBH-like_N_sf"/>
</dbReference>
<evidence type="ECO:0000256" key="6">
    <source>
        <dbReference type="ARBA" id="ARBA00022723"/>
    </source>
</evidence>
<comment type="similarity">
    <text evidence="4">Belongs to the gamma-BBH/TMLD family.</text>
</comment>
<feature type="domain" description="TauD/TfdA-like" evidence="16">
    <location>
        <begin position="275"/>
        <end position="515"/>
    </location>
</feature>
<dbReference type="FunFam" id="3.30.2020.30:FF:000002">
    <property type="entry name" value="Putative gamma-butyrobetaine dioxygenase"/>
    <property type="match status" value="1"/>
</dbReference>
<dbReference type="CDD" id="cd00250">
    <property type="entry name" value="CAS_like"/>
    <property type="match status" value="1"/>
</dbReference>
<keyword evidence="10" id="KW-0408">Iron</keyword>
<dbReference type="GO" id="GO:0005739">
    <property type="term" value="C:mitochondrion"/>
    <property type="evidence" value="ECO:0007669"/>
    <property type="project" value="TreeGrafter"/>
</dbReference>
<dbReference type="InterPro" id="IPR003819">
    <property type="entry name" value="TauD/TfdA-like"/>
</dbReference>
<evidence type="ECO:0000259" key="16">
    <source>
        <dbReference type="Pfam" id="PF02668"/>
    </source>
</evidence>
<sequence length="539" mass="61397">MRYAHPKYSFFGLHKMNQRAQEERHSACIRFSYSLSLLRSRPWIILHSRQAPRHSTPNLSQFCSLMSHSLSAALRSLGSPAKAAAQRLPQVQKSFIATTSPSLAVRRARIGSSTLQHRSCTAFIQPSCFASSSWANRRSFSTKSNGSGSTLLDKDDQSSVAIVDSKVHLRWIGGTTSRFHSFWLRDHCHCPECYHSITKQRLVNTFKIPRDVTPKSVTPTATGIEVIWSNDDHKSHYNYSWLNKHSYDPKIHDPFKPEGEAQITWDNSIASHLPEVAYKDVMNSDQGLAAWLNNIHIYGFSYVSGVPVSTEATEELARRIAFIRESHYGGFWDFTSDLGHGDTAYTDIALGVHTDTTYFTDPVGLQMFHLLHHDGEGGHNLLVDGFHCAKVLKEKHPQSYKTLSELRIPAHSAGDAATHIVPTPRRNPILNHDPVTQELYQIRFNNDDRSTMDHLSADQIEKFYEALFDWNNILTDDKHLLTTQFQPGRVLIFDNWRCLHGRSAFTGKRRMCGAYTNWDDYRSRWRTLNTPSEQLAEDL</sequence>
<dbReference type="EC" id="1.14.11.8" evidence="5"/>
<dbReference type="InterPro" id="IPR050411">
    <property type="entry name" value="AlphaKG_dependent_hydroxylases"/>
</dbReference>
<comment type="cofactor">
    <cofactor evidence="1">
        <name>Fe(2+)</name>
        <dbReference type="ChEBI" id="CHEBI:29033"/>
    </cofactor>
</comment>
<dbReference type="SUPFAM" id="SSF51197">
    <property type="entry name" value="Clavaminate synthase-like"/>
    <property type="match status" value="1"/>
</dbReference>
<comment type="caution">
    <text evidence="18">The sequence shown here is derived from an EMBL/GenBank/DDBJ whole genome shotgun (WGS) entry which is preliminary data.</text>
</comment>
<dbReference type="Gene3D" id="3.30.2020.30">
    <property type="match status" value="1"/>
</dbReference>
<evidence type="ECO:0000256" key="14">
    <source>
        <dbReference type="ARBA" id="ARBA00046008"/>
    </source>
</evidence>
<evidence type="ECO:0000256" key="10">
    <source>
        <dbReference type="ARBA" id="ARBA00023004"/>
    </source>
</evidence>
<dbReference type="Pfam" id="PF06155">
    <property type="entry name" value="GBBH-like_N"/>
    <property type="match status" value="1"/>
</dbReference>
<dbReference type="PANTHER" id="PTHR10696:SF51">
    <property type="entry name" value="TRIMETHYLLYSINE DIOXYGENASE, MITOCHONDRIAL"/>
    <property type="match status" value="1"/>
</dbReference>
<evidence type="ECO:0000256" key="9">
    <source>
        <dbReference type="ARBA" id="ARBA00023002"/>
    </source>
</evidence>
<evidence type="ECO:0000256" key="1">
    <source>
        <dbReference type="ARBA" id="ARBA00001954"/>
    </source>
</evidence>
<evidence type="ECO:0000259" key="17">
    <source>
        <dbReference type="Pfam" id="PF06155"/>
    </source>
</evidence>
<name>A0A9P8A4G6_MORAP</name>
<comment type="cofactor">
    <cofactor evidence="2">
        <name>L-ascorbate</name>
        <dbReference type="ChEBI" id="CHEBI:38290"/>
    </cofactor>
</comment>
<dbReference type="NCBIfam" id="TIGR02410">
    <property type="entry name" value="carnitine_TMLD"/>
    <property type="match status" value="1"/>
</dbReference>
<dbReference type="GO" id="GO:0005506">
    <property type="term" value="F:iron ion binding"/>
    <property type="evidence" value="ECO:0007669"/>
    <property type="project" value="InterPro"/>
</dbReference>
<evidence type="ECO:0000256" key="15">
    <source>
        <dbReference type="ARBA" id="ARBA00049334"/>
    </source>
</evidence>
<evidence type="ECO:0000256" key="8">
    <source>
        <dbReference type="ARBA" id="ARBA00022964"/>
    </source>
</evidence>
<dbReference type="GO" id="GO:0050353">
    <property type="term" value="F:trimethyllysine dioxygenase activity"/>
    <property type="evidence" value="ECO:0007669"/>
    <property type="project" value="UniProtKB-EC"/>
</dbReference>
<evidence type="ECO:0000256" key="12">
    <source>
        <dbReference type="ARBA" id="ARBA00031778"/>
    </source>
</evidence>
<keyword evidence="8" id="KW-0223">Dioxygenase</keyword>
<evidence type="ECO:0000313" key="18">
    <source>
        <dbReference type="EMBL" id="KAG9322650.1"/>
    </source>
</evidence>
<feature type="domain" description="Gamma-butyrobetaine hydroxylase-like N-terminal" evidence="17">
    <location>
        <begin position="164"/>
        <end position="242"/>
    </location>
</feature>
<dbReference type="InterPro" id="IPR010376">
    <property type="entry name" value="GBBH-like_N"/>
</dbReference>
<organism evidence="18 19">
    <name type="scientific">Mortierella alpina</name>
    <name type="common">Oleaginous fungus</name>
    <name type="synonym">Mortierella renispora</name>
    <dbReference type="NCBI Taxonomy" id="64518"/>
    <lineage>
        <taxon>Eukaryota</taxon>
        <taxon>Fungi</taxon>
        <taxon>Fungi incertae sedis</taxon>
        <taxon>Mucoromycota</taxon>
        <taxon>Mortierellomycotina</taxon>
        <taxon>Mortierellomycetes</taxon>
        <taxon>Mortierellales</taxon>
        <taxon>Mortierellaceae</taxon>
        <taxon>Mortierella</taxon>
    </lineage>
</organism>
<dbReference type="AlphaFoldDB" id="A0A9P8A4G6"/>
<comment type="catalytic activity">
    <reaction evidence="15">
        <text>N(6),N(6),N(6)-trimethyl-L-lysine + 2-oxoglutarate + O2 = (3S)-3-hydroxy-N(6),N(6),N(6)-trimethyl-L-lysine + succinate + CO2</text>
        <dbReference type="Rhea" id="RHEA:14181"/>
        <dbReference type="ChEBI" id="CHEBI:15379"/>
        <dbReference type="ChEBI" id="CHEBI:16526"/>
        <dbReference type="ChEBI" id="CHEBI:16810"/>
        <dbReference type="ChEBI" id="CHEBI:30031"/>
        <dbReference type="ChEBI" id="CHEBI:58100"/>
        <dbReference type="ChEBI" id="CHEBI:141499"/>
        <dbReference type="EC" id="1.14.11.8"/>
    </reaction>
</comment>